<dbReference type="EMBL" id="CP001778">
    <property type="protein sequence ID" value="ADD42165.1"/>
    <property type="molecule type" value="Genomic_DNA"/>
</dbReference>
<evidence type="ECO:0000256" key="5">
    <source>
        <dbReference type="SAM" id="Phobius"/>
    </source>
</evidence>
<dbReference type="RefSeq" id="WP_013017736.1">
    <property type="nucleotide sequence ID" value="NC_013947.1"/>
</dbReference>
<reference evidence="6 7" key="1">
    <citation type="journal article" date="2009" name="Stand. Genomic Sci.">
        <title>Complete genome sequence of Stackebrandtia nassauensis type strain (LLR-40K-21).</title>
        <authorList>
            <person name="Munk C."/>
            <person name="Lapidus A."/>
            <person name="Copeland A."/>
            <person name="Jando M."/>
            <person name="Mayilraj S."/>
            <person name="Glavina Del Rio T."/>
            <person name="Nolan M."/>
            <person name="Chen F."/>
            <person name="Lucas S."/>
            <person name="Tice H."/>
            <person name="Cheng J.F."/>
            <person name="Han C."/>
            <person name="Detter J.C."/>
            <person name="Bruce D."/>
            <person name="Goodwin L."/>
            <person name="Chain P."/>
            <person name="Pitluck S."/>
            <person name="Goker M."/>
            <person name="Ovchinikova G."/>
            <person name="Pati A."/>
            <person name="Ivanova N."/>
            <person name="Mavromatis K."/>
            <person name="Chen A."/>
            <person name="Palaniappan K."/>
            <person name="Land M."/>
            <person name="Hauser L."/>
            <person name="Chang Y.J."/>
            <person name="Jeffries C.D."/>
            <person name="Bristow J."/>
            <person name="Eisen J.A."/>
            <person name="Markowitz V."/>
            <person name="Hugenholtz P."/>
            <person name="Kyrpides N.C."/>
            <person name="Klenk H.P."/>
        </authorList>
    </citation>
    <scope>NUCLEOTIDE SEQUENCE [LARGE SCALE GENOMIC DNA]</scope>
    <source>
        <strain evidence="7">DSM 44728 / CIP 108903 / NRRL B-16338 / NBRC 102104 / LLR-40K-21</strain>
    </source>
</reference>
<evidence type="ECO:0008006" key="8">
    <source>
        <dbReference type="Google" id="ProtNLM"/>
    </source>
</evidence>
<evidence type="ECO:0000256" key="2">
    <source>
        <dbReference type="ARBA" id="ARBA00022692"/>
    </source>
</evidence>
<name>D3Q4Y5_STANL</name>
<dbReference type="eggNOG" id="COG2020">
    <property type="taxonomic scope" value="Bacteria"/>
</dbReference>
<keyword evidence="4 5" id="KW-0472">Membrane</keyword>
<keyword evidence="7" id="KW-1185">Reference proteome</keyword>
<feature type="transmembrane region" description="Helical" evidence="5">
    <location>
        <begin position="39"/>
        <end position="64"/>
    </location>
</feature>
<dbReference type="KEGG" id="sna:Snas_2482"/>
<evidence type="ECO:0000256" key="1">
    <source>
        <dbReference type="ARBA" id="ARBA00004127"/>
    </source>
</evidence>
<keyword evidence="2 5" id="KW-0812">Transmembrane</keyword>
<accession>D3Q4Y5</accession>
<dbReference type="HOGENOM" id="CLU_065200_4_1_11"/>
<dbReference type="Proteomes" id="UP000000844">
    <property type="component" value="Chromosome"/>
</dbReference>
<dbReference type="InterPro" id="IPR007318">
    <property type="entry name" value="Phopholipid_MeTrfase"/>
</dbReference>
<dbReference type="Pfam" id="PF04191">
    <property type="entry name" value="PEMT"/>
    <property type="match status" value="1"/>
</dbReference>
<sequence>MRKRSAAIGSTIFFVLGPGTVAGLVPWLITGWESTDMPGWWWALRGLGAMCVLAGVAVIAHAFYRFVVEGLGTPVPAAPPSHLVVGGLFRHVRNPMYVALALMTGGQTLVFASWPLAIYFAAAWACTAAFVKVYEEPKLTSRFGEEYRTYKRHVPAWIPRIRPWTPTAV</sequence>
<comment type="subcellular location">
    <subcellularLocation>
        <location evidence="1">Endomembrane system</location>
        <topology evidence="1">Multi-pass membrane protein</topology>
    </subcellularLocation>
</comment>
<dbReference type="OrthoDB" id="941586at2"/>
<protein>
    <recommendedName>
        <fullName evidence="8">Isoprenylcysteine carboxyl methyltransferase</fullName>
    </recommendedName>
</protein>
<dbReference type="GO" id="GO:0012505">
    <property type="term" value="C:endomembrane system"/>
    <property type="evidence" value="ECO:0007669"/>
    <property type="project" value="UniProtKB-SubCell"/>
</dbReference>
<feature type="transmembrane region" description="Helical" evidence="5">
    <location>
        <begin position="118"/>
        <end position="134"/>
    </location>
</feature>
<evidence type="ECO:0000256" key="3">
    <source>
        <dbReference type="ARBA" id="ARBA00022989"/>
    </source>
</evidence>
<dbReference type="Gene3D" id="1.20.120.1630">
    <property type="match status" value="1"/>
</dbReference>
<gene>
    <name evidence="6" type="ordered locus">Snas_2482</name>
</gene>
<organism evidence="6 7">
    <name type="scientific">Stackebrandtia nassauensis (strain DSM 44728 / CIP 108903 / NRRL B-16338 / NBRC 102104 / LLR-40K-21)</name>
    <dbReference type="NCBI Taxonomy" id="446470"/>
    <lineage>
        <taxon>Bacteria</taxon>
        <taxon>Bacillati</taxon>
        <taxon>Actinomycetota</taxon>
        <taxon>Actinomycetes</taxon>
        <taxon>Glycomycetales</taxon>
        <taxon>Glycomycetaceae</taxon>
        <taxon>Stackebrandtia</taxon>
    </lineage>
</organism>
<evidence type="ECO:0000313" key="6">
    <source>
        <dbReference type="EMBL" id="ADD42165.1"/>
    </source>
</evidence>
<dbReference type="AlphaFoldDB" id="D3Q4Y5"/>
<evidence type="ECO:0000313" key="7">
    <source>
        <dbReference type="Proteomes" id="UP000000844"/>
    </source>
</evidence>
<proteinExistence type="predicted"/>
<keyword evidence="3 5" id="KW-1133">Transmembrane helix</keyword>
<evidence type="ECO:0000256" key="4">
    <source>
        <dbReference type="ARBA" id="ARBA00023136"/>
    </source>
</evidence>